<feature type="signal peptide" evidence="1">
    <location>
        <begin position="1"/>
        <end position="24"/>
    </location>
</feature>
<dbReference type="PROSITE" id="PS51257">
    <property type="entry name" value="PROKAR_LIPOPROTEIN"/>
    <property type="match status" value="1"/>
</dbReference>
<proteinExistence type="predicted"/>
<feature type="chain" id="PRO_5030568296" description="Outer membrane protein beta-barrel domain-containing protein" evidence="1">
    <location>
        <begin position="25"/>
        <end position="176"/>
    </location>
</feature>
<sequence>MKKNHLVLPAFAVVTACLPLSALAGDRDNSIEAGVTFIGNQELATFGYSKALSNNIVVGGGFSLGTEAVDLDEPNSQDAWGLYSNIGYRFEIAEFDIIPKVGINYLNADVESGNASFNDINIDNVYGSVGATVNWRMIGLTVDYGKINDSAMVPDGSGSTKPFEEDVVRVTASFNF</sequence>
<evidence type="ECO:0000256" key="1">
    <source>
        <dbReference type="SAM" id="SignalP"/>
    </source>
</evidence>
<protein>
    <recommendedName>
        <fullName evidence="4">Outer membrane protein beta-barrel domain-containing protein</fullName>
    </recommendedName>
</protein>
<dbReference type="GeneID" id="77343622"/>
<dbReference type="RefSeq" id="WP_137407039.1">
    <property type="nucleotide sequence ID" value="NZ_AP025466.1"/>
</dbReference>
<accession>A0A7V7THR2</accession>
<evidence type="ECO:0008006" key="4">
    <source>
        <dbReference type="Google" id="ProtNLM"/>
    </source>
</evidence>
<keyword evidence="1" id="KW-0732">Signal</keyword>
<reference evidence="2 3" key="1">
    <citation type="submission" date="2019-09" db="EMBL/GenBank/DDBJ databases">
        <title>Draft genome sequences of 48 bacterial type strains from the CCUG.</title>
        <authorList>
            <person name="Tunovic T."/>
            <person name="Pineiro-Iglesias B."/>
            <person name="Unosson C."/>
            <person name="Inganas E."/>
            <person name="Ohlen M."/>
            <person name="Cardew S."/>
            <person name="Jensie-Markopoulos S."/>
            <person name="Salva-Serra F."/>
            <person name="Jaen-Luchoro D."/>
            <person name="Karlsson R."/>
            <person name="Svensson-Stadler L."/>
            <person name="Chun J."/>
            <person name="Moore E."/>
        </authorList>
    </citation>
    <scope>NUCLEOTIDE SEQUENCE [LARGE SCALE GENOMIC DNA]</scope>
    <source>
        <strain evidence="2 3">CCUG 48643</strain>
    </source>
</reference>
<dbReference type="InterPro" id="IPR036709">
    <property type="entry name" value="Autotransporte_beta_dom_sf"/>
</dbReference>
<evidence type="ECO:0000313" key="3">
    <source>
        <dbReference type="Proteomes" id="UP000423756"/>
    </source>
</evidence>
<dbReference type="SUPFAM" id="SSF103515">
    <property type="entry name" value="Autotransporter"/>
    <property type="match status" value="1"/>
</dbReference>
<gene>
    <name evidence="2" type="ORF">F7Q91_06275</name>
</gene>
<organism evidence="2 3">
    <name type="scientific">Vibrio chagasii</name>
    <dbReference type="NCBI Taxonomy" id="170679"/>
    <lineage>
        <taxon>Bacteria</taxon>
        <taxon>Pseudomonadati</taxon>
        <taxon>Pseudomonadota</taxon>
        <taxon>Gammaproteobacteria</taxon>
        <taxon>Vibrionales</taxon>
        <taxon>Vibrionaceae</taxon>
        <taxon>Vibrio</taxon>
    </lineage>
</organism>
<dbReference type="Proteomes" id="UP000423756">
    <property type="component" value="Unassembled WGS sequence"/>
</dbReference>
<dbReference type="AlphaFoldDB" id="A0A7V7THR2"/>
<evidence type="ECO:0000313" key="2">
    <source>
        <dbReference type="EMBL" id="KAB0481262.1"/>
    </source>
</evidence>
<dbReference type="EMBL" id="VZPX01000009">
    <property type="protein sequence ID" value="KAB0481262.1"/>
    <property type="molecule type" value="Genomic_DNA"/>
</dbReference>
<comment type="caution">
    <text evidence="2">The sequence shown here is derived from an EMBL/GenBank/DDBJ whole genome shotgun (WGS) entry which is preliminary data.</text>
</comment>
<name>A0A7V7THR2_9VIBR</name>